<evidence type="ECO:0000256" key="6">
    <source>
        <dbReference type="ARBA" id="ARBA00022840"/>
    </source>
</evidence>
<dbReference type="InterPro" id="IPR020568">
    <property type="entry name" value="Ribosomal_Su5_D2-typ_SF"/>
</dbReference>
<dbReference type="OrthoDB" id="2193885at2759"/>
<dbReference type="PANTHER" id="PTHR31814">
    <property type="match status" value="1"/>
</dbReference>
<keyword evidence="6" id="KW-0067">ATP-binding</keyword>
<dbReference type="Proteomes" id="UP000010094">
    <property type="component" value="Chromosome X"/>
</dbReference>
<dbReference type="InterPro" id="IPR035102">
    <property type="entry name" value="Phosphomevalonate_kinase"/>
</dbReference>
<evidence type="ECO:0000256" key="1">
    <source>
        <dbReference type="ARBA" id="ARBA00005017"/>
    </source>
</evidence>
<evidence type="ECO:0000313" key="7">
    <source>
        <dbReference type="EMBL" id="AFN83956.1"/>
    </source>
</evidence>
<dbReference type="InterPro" id="IPR036554">
    <property type="entry name" value="GHMP_kinase_C_sf"/>
</dbReference>
<gene>
    <name evidence="7" type="ordered locus">EROM_101410</name>
</gene>
<dbReference type="GO" id="GO:0004631">
    <property type="term" value="F:phosphomevalonate kinase activity"/>
    <property type="evidence" value="ECO:0007669"/>
    <property type="project" value="UniProtKB-EC"/>
</dbReference>
<evidence type="ECO:0000256" key="4">
    <source>
        <dbReference type="ARBA" id="ARBA00022741"/>
    </source>
</evidence>
<dbReference type="PRINTS" id="PR00959">
    <property type="entry name" value="MEVGALKINASE"/>
</dbReference>
<sequence>MNERIQFKVPGKVIVNGSYIVLNGETCRAIALKTYILSETTRIVSDKPEITIEINGKEKSTYCYEDYESSIINGPDCYLLKIVDCFFRITGISPKNIINIKMKAEDGFFINGPTREKTGIGSSACILVSIVYALLKFHQEDLEKIILQDSFNGWGKSPRFQGDLRSWLGHLSLSEEIVEHVLPVTYLVHQKVNQEGSGSDAICCLLGSIYFNRKTCVPMEKIPRYLVLGSFGKSTSTKEMLKRIDLEDPRWESLKAINFEINRGRVCQKYLYMEYLNAMRDISIDIVPKKQYEILMKTSEYDIWGCGISGAGGDDCIWAISDDYKDVYRYWEKVFTFTFVTEVSYRGICLM</sequence>
<dbReference type="AlphaFoldDB" id="I6ZW20"/>
<evidence type="ECO:0000256" key="3">
    <source>
        <dbReference type="ARBA" id="ARBA00022679"/>
    </source>
</evidence>
<dbReference type="GO" id="GO:0005524">
    <property type="term" value="F:ATP binding"/>
    <property type="evidence" value="ECO:0007669"/>
    <property type="project" value="UniProtKB-KW"/>
</dbReference>
<organism evidence="7 8">
    <name type="scientific">Encephalitozoon romaleae (strain SJ-2008)</name>
    <name type="common">Microsporidian parasite</name>
    <dbReference type="NCBI Taxonomy" id="1178016"/>
    <lineage>
        <taxon>Eukaryota</taxon>
        <taxon>Fungi</taxon>
        <taxon>Fungi incertae sedis</taxon>
        <taxon>Microsporidia</taxon>
        <taxon>Unikaryonidae</taxon>
        <taxon>Encephalitozoon</taxon>
    </lineage>
</organism>
<dbReference type="PANTHER" id="PTHR31814:SF2">
    <property type="entry name" value="PHOSPHOMEVALONATE KINASE"/>
    <property type="match status" value="1"/>
</dbReference>
<dbReference type="SUPFAM" id="SSF54211">
    <property type="entry name" value="Ribosomal protein S5 domain 2-like"/>
    <property type="match status" value="1"/>
</dbReference>
<protein>
    <recommendedName>
        <fullName evidence="2">phosphomevalonate kinase</fullName>
        <ecNumber evidence="2">2.7.4.2</ecNumber>
    </recommendedName>
</protein>
<dbReference type="Gene3D" id="3.30.230.10">
    <property type="match status" value="1"/>
</dbReference>
<dbReference type="SUPFAM" id="SSF55060">
    <property type="entry name" value="GHMP Kinase, C-terminal domain"/>
    <property type="match status" value="1"/>
</dbReference>
<dbReference type="EMBL" id="CP003529">
    <property type="protein sequence ID" value="AFN83956.1"/>
    <property type="molecule type" value="Genomic_DNA"/>
</dbReference>
<evidence type="ECO:0000256" key="2">
    <source>
        <dbReference type="ARBA" id="ARBA00012958"/>
    </source>
</evidence>
<dbReference type="GO" id="GO:0010142">
    <property type="term" value="P:farnesyl diphosphate biosynthetic process, mevalonate pathway"/>
    <property type="evidence" value="ECO:0007669"/>
    <property type="project" value="TreeGrafter"/>
</dbReference>
<keyword evidence="8" id="KW-1185">Reference proteome</keyword>
<dbReference type="GO" id="GO:0005777">
    <property type="term" value="C:peroxisome"/>
    <property type="evidence" value="ECO:0007669"/>
    <property type="project" value="TreeGrafter"/>
</dbReference>
<keyword evidence="4" id="KW-0547">Nucleotide-binding</keyword>
<proteinExistence type="predicted"/>
<keyword evidence="5" id="KW-0418">Kinase</keyword>
<keyword evidence="3" id="KW-0808">Transferase</keyword>
<name>I6ZW20_ENCRO</name>
<dbReference type="KEGG" id="ero:EROM_101410"/>
<reference evidence="7 8" key="1">
    <citation type="journal article" date="2012" name="Proc. Natl. Acad. Sci. U.S.A.">
        <title>Gain and loss of multiple functionally related, horizontally transferred genes in the reduced genomes of two microsporidian parasites.</title>
        <authorList>
            <person name="Pombert J.-F."/>
            <person name="Selman M."/>
            <person name="Burki F."/>
            <person name="Bardell F.T."/>
            <person name="Farinelli L."/>
            <person name="Solter L.F."/>
            <person name="Whitman D.W."/>
            <person name="Weiss L.M."/>
            <person name="Corradi N."/>
            <person name="Keeling P.J."/>
        </authorList>
    </citation>
    <scope>NUCLEOTIDE SEQUENCE [LARGE SCALE GENOMIC DNA]</scope>
    <source>
        <strain evidence="7 8">SJ-2008</strain>
    </source>
</reference>
<dbReference type="HOGENOM" id="CLU_789954_0_0_1"/>
<dbReference type="EC" id="2.7.4.2" evidence="2"/>
<dbReference type="GO" id="GO:0019287">
    <property type="term" value="P:isopentenyl diphosphate biosynthetic process, mevalonate pathway"/>
    <property type="evidence" value="ECO:0007669"/>
    <property type="project" value="TreeGrafter"/>
</dbReference>
<evidence type="ECO:0000256" key="5">
    <source>
        <dbReference type="ARBA" id="ARBA00022777"/>
    </source>
</evidence>
<dbReference type="InterPro" id="IPR014721">
    <property type="entry name" value="Ribsml_uS5_D2-typ_fold_subgr"/>
</dbReference>
<dbReference type="VEuPathDB" id="MicrosporidiaDB:EROM_101410"/>
<comment type="pathway">
    <text evidence="1">Isoprenoid biosynthesis; isopentenyl diphosphate biosynthesis via mevalonate pathway; isopentenyl diphosphate from (R)-mevalonate: step 2/3.</text>
</comment>
<accession>I6ZW20</accession>
<evidence type="ECO:0000313" key="8">
    <source>
        <dbReference type="Proteomes" id="UP000010094"/>
    </source>
</evidence>
<dbReference type="GeneID" id="20564571"/>
<dbReference type="RefSeq" id="XP_009265453.1">
    <property type="nucleotide sequence ID" value="XM_009267178.1"/>
</dbReference>